<name>A0A0G1A8Z2_9BACT</name>
<dbReference type="AlphaFoldDB" id="A0A0G1A8Z2"/>
<dbReference type="EMBL" id="LCDO01000001">
    <property type="protein sequence ID" value="KKS57495.1"/>
    <property type="molecule type" value="Genomic_DNA"/>
</dbReference>
<sequence length="98" mass="11071">MDSVTKKPAHEVILRRVEETTDMLMKNYPFESALVGLYCSIILVVGKDLVRILWEMNIPPQDIDGVCLRLLDTAECANVPGLEDWVSLLISLVEELKN</sequence>
<comment type="caution">
    <text evidence="1">The sequence shown here is derived from an EMBL/GenBank/DDBJ whole genome shotgun (WGS) entry which is preliminary data.</text>
</comment>
<reference evidence="1 2" key="1">
    <citation type="journal article" date="2015" name="Nature">
        <title>rRNA introns, odd ribosomes, and small enigmatic genomes across a large radiation of phyla.</title>
        <authorList>
            <person name="Brown C.T."/>
            <person name="Hug L.A."/>
            <person name="Thomas B.C."/>
            <person name="Sharon I."/>
            <person name="Castelle C.J."/>
            <person name="Singh A."/>
            <person name="Wilkins M.J."/>
            <person name="Williams K.H."/>
            <person name="Banfield J.F."/>
        </authorList>
    </citation>
    <scope>NUCLEOTIDE SEQUENCE [LARGE SCALE GENOMIC DNA]</scope>
</reference>
<accession>A0A0G1A8Z2</accession>
<dbReference type="Proteomes" id="UP000034837">
    <property type="component" value="Unassembled WGS sequence"/>
</dbReference>
<gene>
    <name evidence="1" type="ORF">UV20_C0001G0135</name>
</gene>
<evidence type="ECO:0000313" key="2">
    <source>
        <dbReference type="Proteomes" id="UP000034837"/>
    </source>
</evidence>
<proteinExistence type="predicted"/>
<protein>
    <submittedName>
        <fullName evidence="1">Uncharacterized protein</fullName>
    </submittedName>
</protein>
<organism evidence="1 2">
    <name type="scientific">Candidatus Magasanikbacteria bacterium GW2011_GWA2_42_32</name>
    <dbReference type="NCBI Taxonomy" id="1619039"/>
    <lineage>
        <taxon>Bacteria</taxon>
        <taxon>Candidatus Magasanikiibacteriota</taxon>
    </lineage>
</organism>
<evidence type="ECO:0000313" key="1">
    <source>
        <dbReference type="EMBL" id="KKS57495.1"/>
    </source>
</evidence>